<keyword evidence="4" id="KW-1185">Reference proteome</keyword>
<keyword evidence="1" id="KW-0614">Plasmid</keyword>
<protein>
    <submittedName>
        <fullName evidence="1">Uncharacterized protein</fullName>
    </submittedName>
</protein>
<evidence type="ECO:0000313" key="1">
    <source>
        <dbReference type="EMBL" id="AMS44855.1"/>
    </source>
</evidence>
<evidence type="ECO:0000313" key="4">
    <source>
        <dbReference type="Proteomes" id="UP000577697"/>
    </source>
</evidence>
<dbReference type="EMBL" id="CP015006">
    <property type="protein sequence ID" value="AMS44855.1"/>
    <property type="molecule type" value="Genomic_DNA"/>
</dbReference>
<dbReference type="AlphaFoldDB" id="A0AAC8YUS6"/>
<dbReference type="Proteomes" id="UP000075755">
    <property type="component" value="Plasmid pAA01"/>
</dbReference>
<evidence type="ECO:0000313" key="3">
    <source>
        <dbReference type="Proteomes" id="UP000075755"/>
    </source>
</evidence>
<evidence type="ECO:0000313" key="2">
    <source>
        <dbReference type="EMBL" id="MBB3704350.1"/>
    </source>
</evidence>
<gene>
    <name evidence="1" type="ORF">AA2016_5950</name>
    <name evidence="2" type="ORF">FHS67_000653</name>
</gene>
<accession>A0AAC8YUS6</accession>
<reference evidence="1 3" key="1">
    <citation type="submission" date="2016-03" db="EMBL/GenBank/DDBJ databases">
        <title>Complete genome of Aminobacter aminovorans KCTC 2477.</title>
        <authorList>
            <person name="Kim K.M."/>
        </authorList>
    </citation>
    <scope>NUCLEOTIDE SEQUENCE [LARGE SCALE GENOMIC DNA]</scope>
    <source>
        <strain evidence="1 3">KCTC 2477</strain>
        <plasmid evidence="1 3">pAA01</plasmid>
    </source>
</reference>
<dbReference type="KEGG" id="aak:AA2016_5950"/>
<dbReference type="Proteomes" id="UP000577697">
    <property type="component" value="Unassembled WGS sequence"/>
</dbReference>
<dbReference type="EMBL" id="JACICB010000002">
    <property type="protein sequence ID" value="MBB3704350.1"/>
    <property type="molecule type" value="Genomic_DNA"/>
</dbReference>
<proteinExistence type="predicted"/>
<reference evidence="2 4" key="2">
    <citation type="submission" date="2020-08" db="EMBL/GenBank/DDBJ databases">
        <title>Genomic Encyclopedia of Type Strains, Phase IV (KMG-IV): sequencing the most valuable type-strain genomes for metagenomic binning, comparative biology and taxonomic classification.</title>
        <authorList>
            <person name="Goeker M."/>
        </authorList>
    </citation>
    <scope>NUCLEOTIDE SEQUENCE [LARGE SCALE GENOMIC DNA]</scope>
    <source>
        <strain evidence="2 4">DSM 10368</strain>
    </source>
</reference>
<name>A0AAC8YUS6_AMIAI</name>
<dbReference type="RefSeq" id="WP_157097251.1">
    <property type="nucleotide sequence ID" value="NZ_CP015006.1"/>
</dbReference>
<geneLocation type="plasmid" evidence="1 3">
    <name>pAA01</name>
</geneLocation>
<organism evidence="1 3">
    <name type="scientific">Aminobacter aminovorans</name>
    <name type="common">Chelatobacter heintzii</name>
    <dbReference type="NCBI Taxonomy" id="83263"/>
    <lineage>
        <taxon>Bacteria</taxon>
        <taxon>Pseudomonadati</taxon>
        <taxon>Pseudomonadota</taxon>
        <taxon>Alphaproteobacteria</taxon>
        <taxon>Hyphomicrobiales</taxon>
        <taxon>Phyllobacteriaceae</taxon>
        <taxon>Aminobacter</taxon>
    </lineage>
</organism>
<sequence length="302" mass="32057">MAKLHIYKKVGNTWTKIANGDGTVSTDEPFTVTLSSGSVTSGNTYDIRQGQSVTGDLCNCTAVNGKNATFSAAAADEVETYERDVARQSLASFYAALDAVSKAVTILVDLDDLATLKTNNYAMCFAKKVASGSDGGSYNVVWQSLTKYVYSTAFSWTPQFSLFGTNVFADTVTVTATTNQRALGLGQQCLLDTNGILQPPATGGPVTGVSMQNQFGLIHPALSQISTLNGVQQTTPLYVAPSGMVQGSVTLTPIDTVMVWFQQDIATSTMFSSARSMSTEIDLTSTNTATRLYKGGQWSTPS</sequence>